<dbReference type="RefSeq" id="WP_211801065.1">
    <property type="nucleotide sequence ID" value="NZ_JAGSCS010000008.1"/>
</dbReference>
<dbReference type="PIRSF" id="PIRSF001563">
    <property type="entry name" value="Folylpolyglu_synth"/>
    <property type="match status" value="1"/>
</dbReference>
<evidence type="ECO:0000256" key="11">
    <source>
        <dbReference type="PIRNR" id="PIRNR001563"/>
    </source>
</evidence>
<dbReference type="SUPFAM" id="SSF53623">
    <property type="entry name" value="MurD-like peptide ligases, catalytic domain"/>
    <property type="match status" value="1"/>
</dbReference>
<dbReference type="NCBIfam" id="TIGR01499">
    <property type="entry name" value="folC"/>
    <property type="match status" value="1"/>
</dbReference>
<comment type="similarity">
    <text evidence="2 11">Belongs to the folylpolyglutamate synthase family.</text>
</comment>
<evidence type="ECO:0000313" key="15">
    <source>
        <dbReference type="Proteomes" id="UP000675379"/>
    </source>
</evidence>
<dbReference type="Pfam" id="PF02875">
    <property type="entry name" value="Mur_ligase_C"/>
    <property type="match status" value="1"/>
</dbReference>
<gene>
    <name evidence="14" type="ORF">KCG48_07720</name>
</gene>
<name>A0A941CP04_9CLOT</name>
<evidence type="ECO:0000256" key="1">
    <source>
        <dbReference type="ARBA" id="ARBA00001946"/>
    </source>
</evidence>
<evidence type="ECO:0000256" key="5">
    <source>
        <dbReference type="ARBA" id="ARBA00022723"/>
    </source>
</evidence>
<evidence type="ECO:0000256" key="9">
    <source>
        <dbReference type="ARBA" id="ARBA00030592"/>
    </source>
</evidence>
<dbReference type="InterPro" id="IPR018109">
    <property type="entry name" value="Folylpolyglutamate_synth_CS"/>
</dbReference>
<dbReference type="PROSITE" id="PS01011">
    <property type="entry name" value="FOLYLPOLYGLU_SYNT_1"/>
    <property type="match status" value="1"/>
</dbReference>
<evidence type="ECO:0000259" key="13">
    <source>
        <dbReference type="Pfam" id="PF08245"/>
    </source>
</evidence>
<dbReference type="Proteomes" id="UP000675379">
    <property type="component" value="Unassembled WGS sequence"/>
</dbReference>
<dbReference type="EMBL" id="JAGSCS010000008">
    <property type="protein sequence ID" value="MBR0576230.1"/>
    <property type="molecule type" value="Genomic_DNA"/>
</dbReference>
<protein>
    <recommendedName>
        <fullName evidence="3">tetrahydrofolate synthase</fullName>
        <ecNumber evidence="3">6.3.2.17</ecNumber>
    </recommendedName>
    <alternativeName>
        <fullName evidence="9">Tetrahydrofolylpolyglutamate synthase</fullName>
    </alternativeName>
</protein>
<comment type="caution">
    <text evidence="14">The sequence shown here is derived from an EMBL/GenBank/DDBJ whole genome shotgun (WGS) entry which is preliminary data.</text>
</comment>
<evidence type="ECO:0000256" key="4">
    <source>
        <dbReference type="ARBA" id="ARBA00022598"/>
    </source>
</evidence>
<dbReference type="EC" id="6.3.2.17" evidence="3"/>
<dbReference type="GO" id="GO:0005524">
    <property type="term" value="F:ATP binding"/>
    <property type="evidence" value="ECO:0007669"/>
    <property type="project" value="UniProtKB-KW"/>
</dbReference>
<keyword evidence="4 11" id="KW-0436">Ligase</keyword>
<dbReference type="SUPFAM" id="SSF53244">
    <property type="entry name" value="MurD-like peptide ligases, peptide-binding domain"/>
    <property type="match status" value="1"/>
</dbReference>
<comment type="cofactor">
    <cofactor evidence="1">
        <name>Mg(2+)</name>
        <dbReference type="ChEBI" id="CHEBI:18420"/>
    </cofactor>
</comment>
<keyword evidence="6 11" id="KW-0547">Nucleotide-binding</keyword>
<dbReference type="GO" id="GO:0005737">
    <property type="term" value="C:cytoplasm"/>
    <property type="evidence" value="ECO:0007669"/>
    <property type="project" value="TreeGrafter"/>
</dbReference>
<organism evidence="14 15">
    <name type="scientific">Proteiniclasticum sediminis</name>
    <dbReference type="NCBI Taxonomy" id="2804028"/>
    <lineage>
        <taxon>Bacteria</taxon>
        <taxon>Bacillati</taxon>
        <taxon>Bacillota</taxon>
        <taxon>Clostridia</taxon>
        <taxon>Eubacteriales</taxon>
        <taxon>Clostridiaceae</taxon>
        <taxon>Proteiniclasticum</taxon>
    </lineage>
</organism>
<evidence type="ECO:0000256" key="8">
    <source>
        <dbReference type="ARBA" id="ARBA00022842"/>
    </source>
</evidence>
<evidence type="ECO:0000259" key="12">
    <source>
        <dbReference type="Pfam" id="PF02875"/>
    </source>
</evidence>
<accession>A0A941CP04</accession>
<dbReference type="InterPro" id="IPR001645">
    <property type="entry name" value="Folylpolyglutamate_synth"/>
</dbReference>
<evidence type="ECO:0000313" key="14">
    <source>
        <dbReference type="EMBL" id="MBR0576230.1"/>
    </source>
</evidence>
<dbReference type="Pfam" id="PF08245">
    <property type="entry name" value="Mur_ligase_M"/>
    <property type="match status" value="1"/>
</dbReference>
<dbReference type="FunFam" id="3.40.1190.10:FF:000011">
    <property type="entry name" value="Folylpolyglutamate synthase/dihydrofolate synthase"/>
    <property type="match status" value="1"/>
</dbReference>
<keyword evidence="7 11" id="KW-0067">ATP-binding</keyword>
<evidence type="ECO:0000256" key="7">
    <source>
        <dbReference type="ARBA" id="ARBA00022840"/>
    </source>
</evidence>
<feature type="domain" description="Mur ligase C-terminal" evidence="12">
    <location>
        <begin position="292"/>
        <end position="411"/>
    </location>
</feature>
<keyword evidence="8" id="KW-0460">Magnesium</keyword>
<feature type="domain" description="Mur ligase central" evidence="13">
    <location>
        <begin position="44"/>
        <end position="266"/>
    </location>
</feature>
<dbReference type="GO" id="GO:0008841">
    <property type="term" value="F:dihydrofolate synthase activity"/>
    <property type="evidence" value="ECO:0007669"/>
    <property type="project" value="TreeGrafter"/>
</dbReference>
<proteinExistence type="inferred from homology"/>
<dbReference type="InterPro" id="IPR036565">
    <property type="entry name" value="Mur-like_cat_sf"/>
</dbReference>
<sequence>MNINEALEALQGLQKFGSILGLERIQELLRRLGDPQKSLKFVHVAGTNGKGSTVAFLSQILQEAGYRVGMYTSPGLMGFQDRIRVGGENITDEALIRLTERVLSTMEAMVSEGLSSPTEFEAVTALAFLYFLEKQCDVVVLEVGLGGRLDSTNAIDAPLVSVITPVDYDHMEILGNTLGEIAGEKAGILKSGTVLVLHPQQEEADRVIRARARELDIPVHSVLTGQALPISRQLEGQRFSLAGESFTLGILGDHQIANALTAMAAVRVLEEKGFTVSHEALKKGLANARWGGRFEVLSTEPPVLADGAHNPQGARVLAENLKNYFPGRQGIFIMGVLADKDFDAMIEAVLPYSKGFLTVTPKNNRALKAELLAAAIEMRGKSAKAMASVEEALAEARRMMEPSDYIVFFGSLYTMAEIRSLFLS</sequence>
<evidence type="ECO:0000256" key="10">
    <source>
        <dbReference type="ARBA" id="ARBA00047493"/>
    </source>
</evidence>
<dbReference type="PANTHER" id="PTHR11136:SF0">
    <property type="entry name" value="DIHYDROFOLATE SYNTHETASE-RELATED"/>
    <property type="match status" value="1"/>
</dbReference>
<dbReference type="GO" id="GO:0046872">
    <property type="term" value="F:metal ion binding"/>
    <property type="evidence" value="ECO:0007669"/>
    <property type="project" value="UniProtKB-KW"/>
</dbReference>
<evidence type="ECO:0000256" key="3">
    <source>
        <dbReference type="ARBA" id="ARBA00013025"/>
    </source>
</evidence>
<dbReference type="AlphaFoldDB" id="A0A941CP04"/>
<evidence type="ECO:0000256" key="2">
    <source>
        <dbReference type="ARBA" id="ARBA00008276"/>
    </source>
</evidence>
<dbReference type="GO" id="GO:0004326">
    <property type="term" value="F:tetrahydrofolylpolyglutamate synthase activity"/>
    <property type="evidence" value="ECO:0007669"/>
    <property type="project" value="UniProtKB-EC"/>
</dbReference>
<dbReference type="Gene3D" id="3.40.1190.10">
    <property type="entry name" value="Mur-like, catalytic domain"/>
    <property type="match status" value="1"/>
</dbReference>
<dbReference type="InterPro" id="IPR013221">
    <property type="entry name" value="Mur_ligase_cen"/>
</dbReference>
<evidence type="ECO:0000256" key="6">
    <source>
        <dbReference type="ARBA" id="ARBA00022741"/>
    </source>
</evidence>
<dbReference type="Gene3D" id="3.90.190.20">
    <property type="entry name" value="Mur ligase, C-terminal domain"/>
    <property type="match status" value="1"/>
</dbReference>
<keyword evidence="15" id="KW-1185">Reference proteome</keyword>
<dbReference type="PANTHER" id="PTHR11136">
    <property type="entry name" value="FOLYLPOLYGLUTAMATE SYNTHASE-RELATED"/>
    <property type="match status" value="1"/>
</dbReference>
<keyword evidence="5" id="KW-0479">Metal-binding</keyword>
<reference evidence="14" key="1">
    <citation type="submission" date="2021-04" db="EMBL/GenBank/DDBJ databases">
        <title>Proteiniclasticum sedimins sp. nov., an obligate anaerobic bacterium isolated from anaerobic sludge.</title>
        <authorList>
            <person name="Liu J."/>
        </authorList>
    </citation>
    <scope>NUCLEOTIDE SEQUENCE</scope>
    <source>
        <strain evidence="14">BAD-10</strain>
    </source>
</reference>
<dbReference type="InterPro" id="IPR004101">
    <property type="entry name" value="Mur_ligase_C"/>
</dbReference>
<dbReference type="InterPro" id="IPR036615">
    <property type="entry name" value="Mur_ligase_C_dom_sf"/>
</dbReference>
<comment type="catalytic activity">
    <reaction evidence="10">
        <text>(6S)-5,6,7,8-tetrahydrofolyl-(gamma-L-Glu)(n) + L-glutamate + ATP = (6S)-5,6,7,8-tetrahydrofolyl-(gamma-L-Glu)(n+1) + ADP + phosphate + H(+)</text>
        <dbReference type="Rhea" id="RHEA:10580"/>
        <dbReference type="Rhea" id="RHEA-COMP:14738"/>
        <dbReference type="Rhea" id="RHEA-COMP:14740"/>
        <dbReference type="ChEBI" id="CHEBI:15378"/>
        <dbReference type="ChEBI" id="CHEBI:29985"/>
        <dbReference type="ChEBI" id="CHEBI:30616"/>
        <dbReference type="ChEBI" id="CHEBI:43474"/>
        <dbReference type="ChEBI" id="CHEBI:141005"/>
        <dbReference type="ChEBI" id="CHEBI:456216"/>
        <dbReference type="EC" id="6.3.2.17"/>
    </reaction>
</comment>